<proteinExistence type="predicted"/>
<dbReference type="Ensembl" id="ENSSPUT00000026345.1">
    <property type="protein sequence ID" value="ENSSPUP00000024684.1"/>
    <property type="gene ID" value="ENSSPUG00000018911.1"/>
</dbReference>
<dbReference type="GO" id="GO:0009887">
    <property type="term" value="P:animal organ morphogenesis"/>
    <property type="evidence" value="ECO:0007669"/>
    <property type="project" value="TreeGrafter"/>
</dbReference>
<dbReference type="PANTHER" id="PTHR13578:SF19">
    <property type="entry name" value="POLYCOMB GROUP PROTEIN ASXL1"/>
    <property type="match status" value="1"/>
</dbReference>
<dbReference type="InterPro" id="IPR007759">
    <property type="entry name" value="Asxl_HARE-HTH"/>
</dbReference>
<dbReference type="GO" id="GO:0045944">
    <property type="term" value="P:positive regulation of transcription by RNA polymerase II"/>
    <property type="evidence" value="ECO:0007669"/>
    <property type="project" value="TreeGrafter"/>
</dbReference>
<sequence length="56" mass="6120">MTPKQILQVIEAEGLKEMRSGTSPLACLNAMLHSNSRGGDGLFYKLPGRISLFTLK</sequence>
<name>A0A8D0HNJ5_SPHPU</name>
<evidence type="ECO:0000259" key="2">
    <source>
        <dbReference type="PROSITE" id="PS51913"/>
    </source>
</evidence>
<dbReference type="InterPro" id="IPR024811">
    <property type="entry name" value="ASX/ASX-like"/>
</dbReference>
<evidence type="ECO:0000256" key="1">
    <source>
        <dbReference type="ARBA" id="ARBA00023163"/>
    </source>
</evidence>
<dbReference type="GO" id="GO:0042975">
    <property type="term" value="F:peroxisome proliferator activated receptor binding"/>
    <property type="evidence" value="ECO:0007669"/>
    <property type="project" value="TreeGrafter"/>
</dbReference>
<dbReference type="OMA" id="NSRAMGG"/>
<protein>
    <recommendedName>
        <fullName evidence="2">HTH HARE-type domain-containing protein</fullName>
    </recommendedName>
</protein>
<evidence type="ECO:0000313" key="4">
    <source>
        <dbReference type="Proteomes" id="UP000694392"/>
    </source>
</evidence>
<dbReference type="PANTHER" id="PTHR13578">
    <property type="entry name" value="ADDITIONAL SEX COMBS LIKE PROTEIN ASXL"/>
    <property type="match status" value="1"/>
</dbReference>
<keyword evidence="1" id="KW-0804">Transcription</keyword>
<evidence type="ECO:0000313" key="3">
    <source>
        <dbReference type="Ensembl" id="ENSSPUP00000024684.1"/>
    </source>
</evidence>
<dbReference type="PROSITE" id="PS51913">
    <property type="entry name" value="HTH_HARE"/>
    <property type="match status" value="1"/>
</dbReference>
<dbReference type="Proteomes" id="UP000694392">
    <property type="component" value="Unplaced"/>
</dbReference>
<reference evidence="3" key="2">
    <citation type="submission" date="2025-09" db="UniProtKB">
        <authorList>
            <consortium name="Ensembl"/>
        </authorList>
    </citation>
    <scope>IDENTIFICATION</scope>
</reference>
<feature type="domain" description="HTH HARE-type" evidence="2">
    <location>
        <begin position="1"/>
        <end position="56"/>
    </location>
</feature>
<reference evidence="3" key="1">
    <citation type="submission" date="2025-08" db="UniProtKB">
        <authorList>
            <consortium name="Ensembl"/>
        </authorList>
    </citation>
    <scope>IDENTIFICATION</scope>
</reference>
<keyword evidence="4" id="KW-1185">Reference proteome</keyword>
<dbReference type="GO" id="GO:0035517">
    <property type="term" value="C:PR-DUB complex"/>
    <property type="evidence" value="ECO:0007669"/>
    <property type="project" value="TreeGrafter"/>
</dbReference>
<dbReference type="GO" id="GO:0003682">
    <property type="term" value="F:chromatin binding"/>
    <property type="evidence" value="ECO:0007669"/>
    <property type="project" value="TreeGrafter"/>
</dbReference>
<accession>A0A8D0HNJ5</accession>
<dbReference type="AlphaFoldDB" id="A0A8D0HNJ5"/>
<organism evidence="3 4">
    <name type="scientific">Sphenodon punctatus</name>
    <name type="common">Tuatara</name>
    <name type="synonym">Hatteria punctata</name>
    <dbReference type="NCBI Taxonomy" id="8508"/>
    <lineage>
        <taxon>Eukaryota</taxon>
        <taxon>Metazoa</taxon>
        <taxon>Chordata</taxon>
        <taxon>Craniata</taxon>
        <taxon>Vertebrata</taxon>
        <taxon>Euteleostomi</taxon>
        <taxon>Lepidosauria</taxon>
        <taxon>Sphenodontia</taxon>
        <taxon>Sphenodontidae</taxon>
        <taxon>Sphenodon</taxon>
    </lineage>
</organism>
<dbReference type="GeneTree" id="ENSGT00520000055578"/>
<dbReference type="Pfam" id="PF05066">
    <property type="entry name" value="HARE-HTH"/>
    <property type="match status" value="1"/>
</dbReference>